<protein>
    <submittedName>
        <fullName evidence="1">Uncharacterized protein</fullName>
    </submittedName>
</protein>
<name>A0A380JD76_STRDO</name>
<dbReference type="Proteomes" id="UP000254082">
    <property type="component" value="Unassembled WGS sequence"/>
</dbReference>
<sequence>MSMLKDIHDYVKKNYEAGNYDDAKAAYTSWKTENNQQSNLTDFEMGIQKAQSDYKKSGIFAIYPKLAIDVANKLFNDKAFEISEFIRGYNSEKEKIKKH</sequence>
<proteinExistence type="predicted"/>
<gene>
    <name evidence="1" type="ORF">NCTC11391_00330</name>
</gene>
<dbReference type="AlphaFoldDB" id="A0A380JD76"/>
<keyword evidence="2" id="KW-1185">Reference proteome</keyword>
<dbReference type="OrthoDB" id="2143962at2"/>
<evidence type="ECO:0000313" key="1">
    <source>
        <dbReference type="EMBL" id="SUN35350.1"/>
    </source>
</evidence>
<accession>A0A380JD76</accession>
<organism evidence="1 2">
    <name type="scientific">Streptococcus downei MFe28</name>
    <dbReference type="NCBI Taxonomy" id="764290"/>
    <lineage>
        <taxon>Bacteria</taxon>
        <taxon>Bacillati</taxon>
        <taxon>Bacillota</taxon>
        <taxon>Bacilli</taxon>
        <taxon>Lactobacillales</taxon>
        <taxon>Streptococcaceae</taxon>
        <taxon>Streptococcus</taxon>
    </lineage>
</organism>
<reference evidence="1 2" key="1">
    <citation type="submission" date="2018-06" db="EMBL/GenBank/DDBJ databases">
        <authorList>
            <consortium name="Pathogen Informatics"/>
            <person name="Doyle S."/>
        </authorList>
    </citation>
    <scope>NUCLEOTIDE SEQUENCE [LARGE SCALE GENOMIC DNA]</scope>
    <source>
        <strain evidence="2">NCTC 11391</strain>
    </source>
</reference>
<dbReference type="RefSeq" id="WP_002999483.1">
    <property type="nucleotide sequence ID" value="NZ_UHFA01000002.1"/>
</dbReference>
<dbReference type="EMBL" id="UHFA01000002">
    <property type="protein sequence ID" value="SUN35350.1"/>
    <property type="molecule type" value="Genomic_DNA"/>
</dbReference>
<evidence type="ECO:0000313" key="2">
    <source>
        <dbReference type="Proteomes" id="UP000254082"/>
    </source>
</evidence>